<gene>
    <name evidence="5" type="primary">rffA</name>
    <name evidence="5" type="synonym">fcnA</name>
    <name evidence="5" type="synonym">wecE</name>
    <name evidence="5" type="ORF">IPN02_07050</name>
</gene>
<accession>A0A936TCT2</accession>
<dbReference type="Gene3D" id="3.90.1150.10">
    <property type="entry name" value="Aspartate Aminotransferase, domain 1"/>
    <property type="match status" value="1"/>
</dbReference>
<dbReference type="InterPro" id="IPR015422">
    <property type="entry name" value="PyrdxlP-dep_Trfase_small"/>
</dbReference>
<dbReference type="NCBIfam" id="NF008687">
    <property type="entry name" value="PRK11706.1"/>
    <property type="match status" value="1"/>
</dbReference>
<dbReference type="PIRSF" id="PIRSF000390">
    <property type="entry name" value="PLP_StrS"/>
    <property type="match status" value="1"/>
</dbReference>
<dbReference type="Gene3D" id="3.40.640.10">
    <property type="entry name" value="Type I PLP-dependent aspartate aminotransferase-like (Major domain)"/>
    <property type="match status" value="1"/>
</dbReference>
<keyword evidence="5" id="KW-0032">Aminotransferase</keyword>
<dbReference type="SUPFAM" id="SSF53383">
    <property type="entry name" value="PLP-dependent transferases"/>
    <property type="match status" value="1"/>
</dbReference>
<dbReference type="InterPro" id="IPR015424">
    <property type="entry name" value="PyrdxlP-dep_Trfase"/>
</dbReference>
<evidence type="ECO:0000256" key="1">
    <source>
        <dbReference type="ARBA" id="ARBA00001933"/>
    </source>
</evidence>
<dbReference type="Proteomes" id="UP000727993">
    <property type="component" value="Unassembled WGS sequence"/>
</dbReference>
<dbReference type="GO" id="GO:0000271">
    <property type="term" value="P:polysaccharide biosynthetic process"/>
    <property type="evidence" value="ECO:0007669"/>
    <property type="project" value="TreeGrafter"/>
</dbReference>
<name>A0A936TCT2_9ACTN</name>
<dbReference type="InterPro" id="IPR000653">
    <property type="entry name" value="DegT/StrS_aminotransferase"/>
</dbReference>
<comment type="cofactor">
    <cofactor evidence="1">
        <name>pyridoxal 5'-phosphate</name>
        <dbReference type="ChEBI" id="CHEBI:597326"/>
    </cofactor>
</comment>
<evidence type="ECO:0000313" key="6">
    <source>
        <dbReference type="Proteomes" id="UP000727993"/>
    </source>
</evidence>
<keyword evidence="3 4" id="KW-0663">Pyridoxal phosphate</keyword>
<dbReference type="PANTHER" id="PTHR30244">
    <property type="entry name" value="TRANSAMINASE"/>
    <property type="match status" value="1"/>
</dbReference>
<dbReference type="InterPro" id="IPR015421">
    <property type="entry name" value="PyrdxlP-dep_Trfase_major"/>
</dbReference>
<proteinExistence type="inferred from homology"/>
<comment type="similarity">
    <text evidence="4">Belongs to the DegT/DnrJ/EryC1 family.</text>
</comment>
<evidence type="ECO:0000256" key="2">
    <source>
        <dbReference type="PIRSR" id="PIRSR000390-1"/>
    </source>
</evidence>
<dbReference type="GO" id="GO:0030170">
    <property type="term" value="F:pyridoxal phosphate binding"/>
    <property type="evidence" value="ECO:0007669"/>
    <property type="project" value="TreeGrafter"/>
</dbReference>
<dbReference type="EC" id="2.6.1.59" evidence="5"/>
<sequence>MMPSDERRSSASEPIRFNRPSLMGRELALVAEAMDGGWTAAAGPFSRRAEAALSDAHDGATVLLTTSCTAALELAAATLDLGPGDVVAVPSFTFPTTASAFARNGAALRFIDVDPDTLGMDPVHLADQIDERVKAVVPVHYAGRAASIEAVCDAASTVGATVIEDNAHGLFGTHNGRPLGTTGAMSTLSFHETKNFICGEGGALVINRPADVDRAEILLHKGTDRRRFDRGQVDKYTWQLTGSSFGLSDVLAAYLTGQLEARDEILGRRSALWHRYRDALSTVADRLGITLPVVPEGDTSAWHMFHLLIDGEHRRNRVLARLHADGIGATFHYQPLHSSPAGRRLADRTAHCPVTDRVADQLLRLPFHNRLAPAQADRVLDSLTRALEEV</sequence>
<dbReference type="EMBL" id="JADJZA010000003">
    <property type="protein sequence ID" value="MBK9296593.1"/>
    <property type="molecule type" value="Genomic_DNA"/>
</dbReference>
<dbReference type="GO" id="GO:0019180">
    <property type="term" value="F:dTDP-4-amino-4,6-dideoxygalactose transaminase activity"/>
    <property type="evidence" value="ECO:0007669"/>
    <property type="project" value="UniProtKB-EC"/>
</dbReference>
<keyword evidence="5" id="KW-0808">Transferase</keyword>
<evidence type="ECO:0000256" key="4">
    <source>
        <dbReference type="RuleBase" id="RU004508"/>
    </source>
</evidence>
<dbReference type="PANTHER" id="PTHR30244:SF34">
    <property type="entry name" value="DTDP-4-AMINO-4,6-DIDEOXYGALACTOSE TRANSAMINASE"/>
    <property type="match status" value="1"/>
</dbReference>
<dbReference type="CDD" id="cd00616">
    <property type="entry name" value="AHBA_syn"/>
    <property type="match status" value="1"/>
</dbReference>
<evidence type="ECO:0000256" key="3">
    <source>
        <dbReference type="PIRSR" id="PIRSR000390-2"/>
    </source>
</evidence>
<organism evidence="5 6">
    <name type="scientific">Candidatus Neomicrothrix subdominans</name>
    <dbReference type="NCBI Taxonomy" id="2954438"/>
    <lineage>
        <taxon>Bacteria</taxon>
        <taxon>Bacillati</taxon>
        <taxon>Actinomycetota</taxon>
        <taxon>Acidimicrobiia</taxon>
        <taxon>Acidimicrobiales</taxon>
        <taxon>Microthrixaceae</taxon>
        <taxon>Candidatus Neomicrothrix</taxon>
    </lineage>
</organism>
<protein>
    <submittedName>
        <fullName evidence="5">dTDP-4-amino-4,6-dideoxygalactose transaminase</fullName>
        <ecNumber evidence="5">2.6.1.59</ecNumber>
    </submittedName>
</protein>
<comment type="caution">
    <text evidence="5">The sequence shown here is derived from an EMBL/GenBank/DDBJ whole genome shotgun (WGS) entry which is preliminary data.</text>
</comment>
<feature type="active site" description="Proton acceptor" evidence="2">
    <location>
        <position position="194"/>
    </location>
</feature>
<feature type="modified residue" description="N6-(pyridoxal phosphate)lysine" evidence="3">
    <location>
        <position position="194"/>
    </location>
</feature>
<dbReference type="Pfam" id="PF01041">
    <property type="entry name" value="DegT_DnrJ_EryC1"/>
    <property type="match status" value="1"/>
</dbReference>
<reference evidence="5 6" key="1">
    <citation type="submission" date="2020-10" db="EMBL/GenBank/DDBJ databases">
        <title>Connecting structure to function with the recovery of over 1000 high-quality activated sludge metagenome-assembled genomes encoding full-length rRNA genes using long-read sequencing.</title>
        <authorList>
            <person name="Singleton C.M."/>
            <person name="Petriglieri F."/>
            <person name="Kristensen J.M."/>
            <person name="Kirkegaard R.H."/>
            <person name="Michaelsen T.Y."/>
            <person name="Andersen M.H."/>
            <person name="Karst S.M."/>
            <person name="Dueholm M.S."/>
            <person name="Nielsen P.H."/>
            <person name="Albertsen M."/>
        </authorList>
    </citation>
    <scope>NUCLEOTIDE SEQUENCE [LARGE SCALE GENOMIC DNA]</scope>
    <source>
        <strain evidence="5">Lyne_18-Q3-R50-59_MAXAC.006</strain>
    </source>
</reference>
<evidence type="ECO:0000313" key="5">
    <source>
        <dbReference type="EMBL" id="MBK9296593.1"/>
    </source>
</evidence>
<dbReference type="AlphaFoldDB" id="A0A936TCT2"/>